<dbReference type="Pfam" id="PF04366">
    <property type="entry name" value="Ysc84"/>
    <property type="match status" value="1"/>
</dbReference>
<evidence type="ECO:0000259" key="1">
    <source>
        <dbReference type="Pfam" id="PF04366"/>
    </source>
</evidence>
<dbReference type="EMBL" id="VBOU01000020">
    <property type="protein sequence ID" value="TMQ55576.1"/>
    <property type="molecule type" value="Genomic_DNA"/>
</dbReference>
<evidence type="ECO:0000313" key="3">
    <source>
        <dbReference type="Proteomes" id="UP000319829"/>
    </source>
</evidence>
<organism evidence="2 3">
    <name type="scientific">Eiseniibacteriota bacterium</name>
    <dbReference type="NCBI Taxonomy" id="2212470"/>
    <lineage>
        <taxon>Bacteria</taxon>
        <taxon>Candidatus Eiseniibacteriota</taxon>
    </lineage>
</organism>
<dbReference type="CDD" id="cd11524">
    <property type="entry name" value="SYLF"/>
    <property type="match status" value="1"/>
</dbReference>
<dbReference type="PANTHER" id="PTHR15629">
    <property type="entry name" value="SH3YL1 PROTEIN"/>
    <property type="match status" value="1"/>
</dbReference>
<dbReference type="InterPro" id="IPR007461">
    <property type="entry name" value="Ysc84_actin-binding"/>
</dbReference>
<accession>A0A538SW06</accession>
<dbReference type="GO" id="GO:0035091">
    <property type="term" value="F:phosphatidylinositol binding"/>
    <property type="evidence" value="ECO:0007669"/>
    <property type="project" value="TreeGrafter"/>
</dbReference>
<reference evidence="2 3" key="1">
    <citation type="journal article" date="2019" name="Nat. Microbiol.">
        <title>Mediterranean grassland soil C-N compound turnover is dependent on rainfall and depth, and is mediated by genomically divergent microorganisms.</title>
        <authorList>
            <person name="Diamond S."/>
            <person name="Andeer P.F."/>
            <person name="Li Z."/>
            <person name="Crits-Christoph A."/>
            <person name="Burstein D."/>
            <person name="Anantharaman K."/>
            <person name="Lane K.R."/>
            <person name="Thomas B.C."/>
            <person name="Pan C."/>
            <person name="Northen T.R."/>
            <person name="Banfield J.F."/>
        </authorList>
    </citation>
    <scope>NUCLEOTIDE SEQUENCE [LARGE SCALE GENOMIC DNA]</scope>
    <source>
        <strain evidence="2">WS_4</strain>
    </source>
</reference>
<sequence length="263" mass="27965">MRIPQLHMVRGSRVRPGYTRSSTVTSQGGLNMKGIVGLIGLTTIVAIASMAPQSLAKEDADTKLGERLVDAKAVYQELLSTPDRSVPQELQENCKCIVVIPGMIKGALGFGARWGKGVMSCRNGQGGWSPPIFVSLKGGSWGLQIGAEKTDLVLFFMTERGARSLVTSSKFTLGGKVSVAAGPVGRSGEASTDLKLNAEIYSYAKSKGLFAGISLEGARLAPQKDANEEYYGKPIRVQDILFGHNPPVVRAEAKEFIAALPQG</sequence>
<evidence type="ECO:0000313" key="2">
    <source>
        <dbReference type="EMBL" id="TMQ55576.1"/>
    </source>
</evidence>
<dbReference type="InterPro" id="IPR051702">
    <property type="entry name" value="SH3_domain_YSC84-like"/>
</dbReference>
<dbReference type="PANTHER" id="PTHR15629:SF2">
    <property type="entry name" value="SH3 DOMAIN-CONTAINING YSC84-LIKE PROTEIN 1"/>
    <property type="match status" value="1"/>
</dbReference>
<protein>
    <submittedName>
        <fullName evidence="2">Lipid-binding SYLF domain-containing protein</fullName>
    </submittedName>
</protein>
<comment type="caution">
    <text evidence="2">The sequence shown here is derived from an EMBL/GenBank/DDBJ whole genome shotgun (WGS) entry which is preliminary data.</text>
</comment>
<proteinExistence type="predicted"/>
<dbReference type="Proteomes" id="UP000319829">
    <property type="component" value="Unassembled WGS sequence"/>
</dbReference>
<gene>
    <name evidence="2" type="ORF">E6K74_02930</name>
</gene>
<dbReference type="AlphaFoldDB" id="A0A538SW06"/>
<feature type="domain" description="Ysc84 actin-binding" evidence="1">
    <location>
        <begin position="138"/>
        <end position="260"/>
    </location>
</feature>
<name>A0A538SW06_UNCEI</name>